<dbReference type="Proteomes" id="UP000323317">
    <property type="component" value="Unassembled WGS sequence"/>
</dbReference>
<gene>
    <name evidence="1" type="ORF">FZC79_10485</name>
</gene>
<dbReference type="RefSeq" id="WP_148946762.1">
    <property type="nucleotide sequence ID" value="NZ_VTEH01000006.1"/>
</dbReference>
<reference evidence="1 2" key="1">
    <citation type="submission" date="2019-08" db="EMBL/GenBank/DDBJ databases">
        <title>Bacillus genomes from the desert of Cuatro Cienegas, Coahuila.</title>
        <authorList>
            <person name="Olmedo-Alvarez G."/>
        </authorList>
    </citation>
    <scope>NUCLEOTIDE SEQUENCE [LARGE SCALE GENOMIC DNA]</scope>
    <source>
        <strain evidence="1 2">CH40_1T</strain>
    </source>
</reference>
<sequence>MEKTLTIDDKQVKFKSRGSTPLRYKAQFHRDFLVDIMSMEGLAKLGKNPSLEKMKSLDTEVFYNICWVLAKTADKEIPEPMEWLDEFDSFPLMEIIPELQDLITSSLTSKKK</sequence>
<dbReference type="EMBL" id="VTEH01000006">
    <property type="protein sequence ID" value="TYR75585.1"/>
    <property type="molecule type" value="Genomic_DNA"/>
</dbReference>
<evidence type="ECO:0000313" key="1">
    <source>
        <dbReference type="EMBL" id="TYR75585.1"/>
    </source>
</evidence>
<evidence type="ECO:0000313" key="2">
    <source>
        <dbReference type="Proteomes" id="UP000323317"/>
    </source>
</evidence>
<comment type="caution">
    <text evidence="1">The sequence shown here is derived from an EMBL/GenBank/DDBJ whole genome shotgun (WGS) entry which is preliminary data.</text>
</comment>
<organism evidence="1 2">
    <name type="scientific">Rossellomorea vietnamensis</name>
    <dbReference type="NCBI Taxonomy" id="218284"/>
    <lineage>
        <taxon>Bacteria</taxon>
        <taxon>Bacillati</taxon>
        <taxon>Bacillota</taxon>
        <taxon>Bacilli</taxon>
        <taxon>Bacillales</taxon>
        <taxon>Bacillaceae</taxon>
        <taxon>Rossellomorea</taxon>
    </lineage>
</organism>
<dbReference type="AlphaFoldDB" id="A0A5D4KFT0"/>
<proteinExistence type="predicted"/>
<protein>
    <submittedName>
        <fullName evidence="1">Uncharacterized protein</fullName>
    </submittedName>
</protein>
<accession>A0A5D4KFT0</accession>
<name>A0A5D4KFT0_9BACI</name>